<dbReference type="Gene3D" id="3.20.20.140">
    <property type="entry name" value="Metal-dependent hydrolases"/>
    <property type="match status" value="1"/>
</dbReference>
<sequence length="292" mass="31759">MMTTHLPIVTPPRRPLPPGACDAHAHVFGPYARFPLGEVRSYTPPEATADDHQAMLDILGFQRAVIVQPTAYGDDNHCIMDAVARDPGRRRAIGVATGEASADRLAALAAGGVAGLRFVELISQRYAGRPKGSSGFADLERLAPVMRACGIHAQLFAKTETYAEWMPRLLALDLPLVLDHMAAAGAPTVAADDPLFDAVLGPLREGRIWVKLAVIRHSANPPLYADARPFHDAFMAANGDRLLWGTDWPLVNMENRPDPGRLIDLFDAWTPDETARRKVFVDNPLALYGFSA</sequence>
<keyword evidence="2" id="KW-0378">Hydrolase</keyword>
<proteinExistence type="predicted"/>
<comment type="caution">
    <text evidence="2">The sequence shown here is derived from an EMBL/GenBank/DDBJ whole genome shotgun (WGS) entry which is preliminary data.</text>
</comment>
<dbReference type="InterPro" id="IPR006680">
    <property type="entry name" value="Amidohydro-rel"/>
</dbReference>
<evidence type="ECO:0000313" key="2">
    <source>
        <dbReference type="EMBL" id="KER35982.1"/>
    </source>
</evidence>
<dbReference type="Proteomes" id="UP000028135">
    <property type="component" value="Unassembled WGS sequence"/>
</dbReference>
<protein>
    <submittedName>
        <fullName evidence="2">Metal-dependent hydrolase</fullName>
    </submittedName>
</protein>
<dbReference type="Pfam" id="PF04909">
    <property type="entry name" value="Amidohydro_2"/>
    <property type="match status" value="1"/>
</dbReference>
<organism evidence="2 3">
    <name type="scientific">Sphingobium indicum F2</name>
    <dbReference type="NCBI Taxonomy" id="1450518"/>
    <lineage>
        <taxon>Bacteria</taxon>
        <taxon>Pseudomonadati</taxon>
        <taxon>Pseudomonadota</taxon>
        <taxon>Alphaproteobacteria</taxon>
        <taxon>Sphingomonadales</taxon>
        <taxon>Sphingomonadaceae</taxon>
        <taxon>Sphingobium</taxon>
    </lineage>
</organism>
<reference evidence="2 3" key="1">
    <citation type="submission" date="2014-05" db="EMBL/GenBank/DDBJ databases">
        <title>Genome Announcement of Sphingobium lucknowense F2.</title>
        <authorList>
            <person name="Lal R."/>
            <person name="Negi V."/>
            <person name="Lata P."/>
            <person name="Sangwan N."/>
            <person name="Gupta S.K."/>
            <person name="Rao D.L.N."/>
            <person name="Das S."/>
        </authorList>
    </citation>
    <scope>NUCLEOTIDE SEQUENCE [LARGE SCALE GENOMIC DNA]</scope>
    <source>
        <strain evidence="2 3">F2</strain>
    </source>
</reference>
<evidence type="ECO:0000313" key="3">
    <source>
        <dbReference type="Proteomes" id="UP000028135"/>
    </source>
</evidence>
<dbReference type="AlphaFoldDB" id="A0A8E0WRC3"/>
<feature type="domain" description="Amidohydrolase-related" evidence="1">
    <location>
        <begin position="21"/>
        <end position="290"/>
    </location>
</feature>
<evidence type="ECO:0000259" key="1">
    <source>
        <dbReference type="Pfam" id="PF04909"/>
    </source>
</evidence>
<name>A0A8E0WRC3_9SPHN</name>
<dbReference type="InterPro" id="IPR052358">
    <property type="entry name" value="Aro_Compnd_Degr_Hydrolases"/>
</dbReference>
<dbReference type="PANTHER" id="PTHR35563:SF2">
    <property type="entry name" value="BARREL METAL-DEPENDENT HYDROLASE, PUTATIVE (AFU_ORTHOLOGUE AFUA_1G16240)-RELATED"/>
    <property type="match status" value="1"/>
</dbReference>
<dbReference type="GO" id="GO:0016787">
    <property type="term" value="F:hydrolase activity"/>
    <property type="evidence" value="ECO:0007669"/>
    <property type="project" value="UniProtKB-KW"/>
</dbReference>
<dbReference type="SUPFAM" id="SSF51556">
    <property type="entry name" value="Metallo-dependent hydrolases"/>
    <property type="match status" value="1"/>
</dbReference>
<gene>
    <name evidence="2" type="ORF">AL00_13095</name>
</gene>
<dbReference type="InterPro" id="IPR032466">
    <property type="entry name" value="Metal_Hydrolase"/>
</dbReference>
<dbReference type="EMBL" id="JANF02000061">
    <property type="protein sequence ID" value="KER35982.1"/>
    <property type="molecule type" value="Genomic_DNA"/>
</dbReference>
<dbReference type="PANTHER" id="PTHR35563">
    <property type="entry name" value="BARREL METAL-DEPENDENT HYDROLASE, PUTATIVE (AFU_ORTHOLOGUE AFUA_1G16240)-RELATED"/>
    <property type="match status" value="1"/>
</dbReference>
<accession>A0A8E0WRC3</accession>